<dbReference type="Gene3D" id="3.20.20.140">
    <property type="entry name" value="Metal-dependent hydrolases"/>
    <property type="match status" value="1"/>
</dbReference>
<dbReference type="InterPro" id="IPR013108">
    <property type="entry name" value="Amidohydro_3"/>
</dbReference>
<comment type="caution">
    <text evidence="3">The sequence shown here is derived from an EMBL/GenBank/DDBJ whole genome shotgun (WGS) entry which is preliminary data.</text>
</comment>
<evidence type="ECO:0000256" key="1">
    <source>
        <dbReference type="SAM" id="SignalP"/>
    </source>
</evidence>
<dbReference type="AlphaFoldDB" id="A0A6A4REM5"/>
<dbReference type="PANTHER" id="PTHR22642">
    <property type="entry name" value="IMIDAZOLONEPROPIONASE"/>
    <property type="match status" value="1"/>
</dbReference>
<dbReference type="RefSeq" id="WP_158980079.1">
    <property type="nucleotide sequence ID" value="NZ_WSFO01000008.1"/>
</dbReference>
<dbReference type="PANTHER" id="PTHR22642:SF2">
    <property type="entry name" value="PROTEIN LONG AFTER FAR-RED 3"/>
    <property type="match status" value="1"/>
</dbReference>
<dbReference type="Pfam" id="PF07969">
    <property type="entry name" value="Amidohydro_3"/>
    <property type="match status" value="1"/>
</dbReference>
<evidence type="ECO:0000313" key="4">
    <source>
        <dbReference type="Proteomes" id="UP000441586"/>
    </source>
</evidence>
<evidence type="ECO:0000259" key="2">
    <source>
        <dbReference type="Pfam" id="PF07969"/>
    </source>
</evidence>
<feature type="chain" id="PRO_5025650264" evidence="1">
    <location>
        <begin position="25"/>
        <end position="571"/>
    </location>
</feature>
<proteinExistence type="predicted"/>
<dbReference type="SUPFAM" id="SSF51338">
    <property type="entry name" value="Composite domain of metallo-dependent hydrolases"/>
    <property type="match status" value="1"/>
</dbReference>
<protein>
    <submittedName>
        <fullName evidence="3">Amidohydrolase family protein</fullName>
    </submittedName>
</protein>
<keyword evidence="1" id="KW-0732">Signal</keyword>
<dbReference type="SUPFAM" id="SSF51556">
    <property type="entry name" value="Metallo-dependent hydrolases"/>
    <property type="match status" value="1"/>
</dbReference>
<dbReference type="InterPro" id="IPR011059">
    <property type="entry name" value="Metal-dep_hydrolase_composite"/>
</dbReference>
<dbReference type="Proteomes" id="UP000441586">
    <property type="component" value="Unassembled WGS sequence"/>
</dbReference>
<dbReference type="Gene3D" id="2.30.40.10">
    <property type="entry name" value="Urease, subunit C, domain 1"/>
    <property type="match status" value="1"/>
</dbReference>
<feature type="signal peptide" evidence="1">
    <location>
        <begin position="1"/>
        <end position="24"/>
    </location>
</feature>
<feature type="domain" description="Amidohydrolase 3" evidence="2">
    <location>
        <begin position="79"/>
        <end position="567"/>
    </location>
</feature>
<dbReference type="InterPro" id="IPR033932">
    <property type="entry name" value="YtcJ-like"/>
</dbReference>
<reference evidence="3 4" key="1">
    <citation type="submission" date="2019-12" db="EMBL/GenBank/DDBJ databases">
        <authorList>
            <person name="Zhang Y.-J."/>
        </authorList>
    </citation>
    <scope>NUCLEOTIDE SEQUENCE [LARGE SCALE GENOMIC DNA]</scope>
    <source>
        <strain evidence="3 4">H18S-6</strain>
    </source>
</reference>
<gene>
    <name evidence="3" type="ORF">GP644_14030</name>
</gene>
<organism evidence="3 4">
    <name type="scientific">Parasedimentitalea maritima</name>
    <dbReference type="NCBI Taxonomy" id="2578117"/>
    <lineage>
        <taxon>Bacteria</taxon>
        <taxon>Pseudomonadati</taxon>
        <taxon>Pseudomonadota</taxon>
        <taxon>Alphaproteobacteria</taxon>
        <taxon>Rhodobacterales</taxon>
        <taxon>Paracoccaceae</taxon>
        <taxon>Parasedimentitalea</taxon>
    </lineage>
</organism>
<dbReference type="GO" id="GO:0016810">
    <property type="term" value="F:hydrolase activity, acting on carbon-nitrogen (but not peptide) bonds"/>
    <property type="evidence" value="ECO:0007669"/>
    <property type="project" value="InterPro"/>
</dbReference>
<accession>A0A6A4REM5</accession>
<dbReference type="CDD" id="cd01300">
    <property type="entry name" value="YtcJ_like"/>
    <property type="match status" value="1"/>
</dbReference>
<dbReference type="InterPro" id="IPR032466">
    <property type="entry name" value="Metal_Hydrolase"/>
</dbReference>
<evidence type="ECO:0000313" key="3">
    <source>
        <dbReference type="EMBL" id="KAE9628882.1"/>
    </source>
</evidence>
<name>A0A6A4REM5_9RHOB</name>
<sequence>MSAFRSPKIVPVFLSLALMPAVLVAEPFADTIYKGGPILTMDDAALLTEAVAVRDGQILAVGSVEDLEQHRGLATIDFDLEGRTMLPGFIDSHGHVVFGGLQAMAANLLSAPDGEVEDIASLLTILRDWSESNQEFVVKNNLIVGFGYDPSQLAEERHPTRDELDAVSTDIPIYIVHQSGHLGVANSAALELLGIDATSENPDGGVIRRRAGSTEPDGVLEGNVHFGSVFGLIGGLGPEGMLAFARAGANMWASYGFTTAQEGRSNPDTVAILKQLATMGDLPIDVAVYPDVMIDRDFIPANMSDTYENRVRVAGGKLTIDGSPQGFTALRDKPYHDPVGDYPPGYSGLGYETPETIIEMFDWAYENDVQLMAHANGERASDYFIAAAEDATEKHGPADRRPVLIHGQFMRQDQVDSYKRLGVFPSLFPMHTFYWGDWHRDHTVGPADADNISPTGWMRQRGMMFGTHHDAPVALPNSMRVLDATVTRRTRSGDILGPNQRVDVMTALKAMTIWPAYQHFEEDSKGSIEVGKLADFVVLSDDPTAIDPEDLDTLKVMITIKENEVIYSAIP</sequence>
<dbReference type="EMBL" id="WSFO01000008">
    <property type="protein sequence ID" value="KAE9628882.1"/>
    <property type="molecule type" value="Genomic_DNA"/>
</dbReference>
<keyword evidence="3" id="KW-0378">Hydrolase</keyword>
<dbReference type="Gene3D" id="3.10.310.70">
    <property type="match status" value="1"/>
</dbReference>